<reference evidence="1 2" key="1">
    <citation type="submission" date="2019-09" db="EMBL/GenBank/DDBJ databases">
        <title>Isolation and complete genome sequencing of Methylocystis species.</title>
        <authorList>
            <person name="Rumah B.L."/>
            <person name="Stead C.E."/>
            <person name="Stevens B.C."/>
            <person name="Minton N.P."/>
            <person name="Grosse-Honebrink A."/>
            <person name="Zhang Y."/>
        </authorList>
    </citation>
    <scope>NUCLEOTIDE SEQUENCE [LARGE SCALE GENOMIC DNA]</scope>
    <source>
        <strain evidence="1 2">BRCS2</strain>
    </source>
</reference>
<protein>
    <submittedName>
        <fullName evidence="1">DUF4242 domain-containing protein</fullName>
    </submittedName>
</protein>
<dbReference type="RefSeq" id="WP_026016494.1">
    <property type="nucleotide sequence ID" value="NZ_CP044331.1"/>
</dbReference>
<name>A0A6B8M6M0_9HYPH</name>
<accession>A0A6B8M6M0</accession>
<sequence length="89" mass="9773">MPKYIIERNVPGAGFLTADDLKALTQRSCSVLRELGPDVQWVQSFVAEDKLYCIYIATDPDVIRKHAALGGFPVDRITEVKAIIDPAAA</sequence>
<dbReference type="InterPro" id="IPR025336">
    <property type="entry name" value="SCO4226-like"/>
</dbReference>
<dbReference type="Pfam" id="PF14026">
    <property type="entry name" value="SCO4226-like"/>
    <property type="match status" value="1"/>
</dbReference>
<dbReference type="AlphaFoldDB" id="A0A6B8M6M0"/>
<gene>
    <name evidence="1" type="ORF">F7D14_11715</name>
</gene>
<dbReference type="KEGG" id="mpar:F7D14_11715"/>
<proteinExistence type="predicted"/>
<organism evidence="1 2">
    <name type="scientific">Methylocystis parvus</name>
    <dbReference type="NCBI Taxonomy" id="134"/>
    <lineage>
        <taxon>Bacteria</taxon>
        <taxon>Pseudomonadati</taxon>
        <taxon>Pseudomonadota</taxon>
        <taxon>Alphaproteobacteria</taxon>
        <taxon>Hyphomicrobiales</taxon>
        <taxon>Methylocystaceae</taxon>
        <taxon>Methylocystis</taxon>
    </lineage>
</organism>
<dbReference type="EMBL" id="CP044331">
    <property type="protein sequence ID" value="QGM98076.1"/>
    <property type="molecule type" value="Genomic_DNA"/>
</dbReference>
<evidence type="ECO:0000313" key="2">
    <source>
        <dbReference type="Proteomes" id="UP000422569"/>
    </source>
</evidence>
<keyword evidence="2" id="KW-1185">Reference proteome</keyword>
<dbReference type="Proteomes" id="UP000422569">
    <property type="component" value="Chromosome"/>
</dbReference>
<evidence type="ECO:0000313" key="1">
    <source>
        <dbReference type="EMBL" id="QGM98076.1"/>
    </source>
</evidence>